<accession>A0A6M3XQX8</accession>
<proteinExistence type="predicted"/>
<organism evidence="1">
    <name type="scientific">viral metagenome</name>
    <dbReference type="NCBI Taxonomy" id="1070528"/>
    <lineage>
        <taxon>unclassified sequences</taxon>
        <taxon>metagenomes</taxon>
        <taxon>organismal metagenomes</taxon>
    </lineage>
</organism>
<dbReference type="AlphaFoldDB" id="A0A6M3XQX8"/>
<name>A0A6M3XQX8_9ZZZZ</name>
<evidence type="ECO:0000313" key="1">
    <source>
        <dbReference type="EMBL" id="QJI00299.1"/>
    </source>
</evidence>
<sequence>MAKWINTIEDFLAEAYKFPALRELDGGMLLKADAPVLTTTTGARNIIYGRKLWAQVILNANQFGVLPKEPWQRSGYRAITAAASTAVAGVAEGGAIPDTIKPTFTEIDIKPKVCAANFDMSAVMMDLATKDDVVVQADLSEYMANEFKNRLNRNTLADNDTVQTTGLESVDRVIGSNAELAYGKVNDSAVLDAGDLDIYGIDRDAAASWADAYVSGLAYASGQRELALSHIDTVLQNIRPYWNDPGTNENKVIVTGYDTLARIMQLVKSQQRFVDTQRARITVNGIRTVAGTEVGLDVAAYNGIPVIPDANVLQDTISRIYVEDLDNLSFGVLRELTHVESDNYLALGKIATEAMDFLFGEVVCTKFKAQGKVRDLK</sequence>
<dbReference type="EMBL" id="MT144842">
    <property type="protein sequence ID" value="QJI00299.1"/>
    <property type="molecule type" value="Genomic_DNA"/>
</dbReference>
<reference evidence="1" key="1">
    <citation type="submission" date="2020-03" db="EMBL/GenBank/DDBJ databases">
        <title>The deep terrestrial virosphere.</title>
        <authorList>
            <person name="Holmfeldt K."/>
            <person name="Nilsson E."/>
            <person name="Simone D."/>
            <person name="Lopez-Fernandez M."/>
            <person name="Wu X."/>
            <person name="de Brujin I."/>
            <person name="Lundin D."/>
            <person name="Andersson A."/>
            <person name="Bertilsson S."/>
            <person name="Dopson M."/>
        </authorList>
    </citation>
    <scope>NUCLEOTIDE SEQUENCE</scope>
    <source>
        <strain evidence="1">TM448B01915</strain>
    </source>
</reference>
<gene>
    <name evidence="1" type="ORF">TM448B01915_0004</name>
</gene>
<protein>
    <submittedName>
        <fullName evidence="1">Putative capsid protein</fullName>
    </submittedName>
</protein>